<dbReference type="SUPFAM" id="SSF88946">
    <property type="entry name" value="Sigma2 domain of RNA polymerase sigma factors"/>
    <property type="match status" value="1"/>
</dbReference>
<dbReference type="Gene3D" id="1.10.10.10">
    <property type="entry name" value="Winged helix-like DNA-binding domain superfamily/Winged helix DNA-binding domain"/>
    <property type="match status" value="1"/>
</dbReference>
<feature type="domain" description="RNA polymerase sigma-70 region 2" evidence="5">
    <location>
        <begin position="12"/>
        <end position="76"/>
    </location>
</feature>
<evidence type="ECO:0000313" key="9">
    <source>
        <dbReference type="Proteomes" id="UP000540490"/>
    </source>
</evidence>
<dbReference type="InterPro" id="IPR013249">
    <property type="entry name" value="RNA_pol_sigma70_r4_t2"/>
</dbReference>
<dbReference type="EMBL" id="JABEQN010000057">
    <property type="protein sequence ID" value="MBB2195840.1"/>
    <property type="molecule type" value="Genomic_DNA"/>
</dbReference>
<reference evidence="9 10" key="1">
    <citation type="submission" date="2020-04" db="EMBL/GenBank/DDBJ databases">
        <title>Description of novel Gluconacetobacter.</title>
        <authorList>
            <person name="Sombolestani A."/>
        </authorList>
    </citation>
    <scope>NUCLEOTIDE SEQUENCE [LARGE SCALE GENOMIC DNA]</scope>
    <source>
        <strain evidence="8 9">LMG 1728</strain>
        <strain evidence="7 10">LMG 1731</strain>
    </source>
</reference>
<evidence type="ECO:0000313" key="8">
    <source>
        <dbReference type="EMBL" id="MBB2195840.1"/>
    </source>
</evidence>
<dbReference type="Pfam" id="PF04542">
    <property type="entry name" value="Sigma70_r2"/>
    <property type="match status" value="1"/>
</dbReference>
<organism evidence="7 10">
    <name type="scientific">Gluconacetobacter dulcium</name>
    <dbReference type="NCBI Taxonomy" id="2729096"/>
    <lineage>
        <taxon>Bacteria</taxon>
        <taxon>Pseudomonadati</taxon>
        <taxon>Pseudomonadota</taxon>
        <taxon>Alphaproteobacteria</taxon>
        <taxon>Acetobacterales</taxon>
        <taxon>Acetobacteraceae</taxon>
        <taxon>Gluconacetobacter</taxon>
    </lineage>
</organism>
<dbReference type="AlphaFoldDB" id="A0A7W4NUM3"/>
<evidence type="ECO:0000256" key="3">
    <source>
        <dbReference type="ARBA" id="ARBA00023082"/>
    </source>
</evidence>
<dbReference type="InterPro" id="IPR036388">
    <property type="entry name" value="WH-like_DNA-bd_sf"/>
</dbReference>
<feature type="domain" description="RNA polymerase sigma factor 70 region 4 type 2" evidence="6">
    <location>
        <begin position="112"/>
        <end position="162"/>
    </location>
</feature>
<keyword evidence="3" id="KW-0731">Sigma factor</keyword>
<accession>A0A7W4NUM3</accession>
<evidence type="ECO:0000256" key="1">
    <source>
        <dbReference type="ARBA" id="ARBA00010641"/>
    </source>
</evidence>
<protein>
    <submittedName>
        <fullName evidence="7">Sigma-70 family RNA polymerase sigma factor</fullName>
    </submittedName>
</protein>
<dbReference type="InterPro" id="IPR014284">
    <property type="entry name" value="RNA_pol_sigma-70_dom"/>
</dbReference>
<dbReference type="Proteomes" id="UP000540490">
    <property type="component" value="Unassembled WGS sequence"/>
</dbReference>
<sequence length="167" mass="18934">MVGRDTGYLDIFVAHRQKLTDYANGIVKDAARAEDLVQEAFLRFNTAARECLVHDPVRFLYRVVRNLALDRRRRATLEEFYAAEFPDGITSDLASNEATPEREAIARQELKRVEGALATLPERTRIAMEMHRLGGCTLQEIADHFGISVSRAHTLIIEGVRHCQRAL</sequence>
<comment type="caution">
    <text evidence="7">The sequence shown here is derived from an EMBL/GenBank/DDBJ whole genome shotgun (WGS) entry which is preliminary data.</text>
</comment>
<evidence type="ECO:0000259" key="6">
    <source>
        <dbReference type="Pfam" id="PF08281"/>
    </source>
</evidence>
<dbReference type="SUPFAM" id="SSF88659">
    <property type="entry name" value="Sigma3 and sigma4 domains of RNA polymerase sigma factors"/>
    <property type="match status" value="1"/>
</dbReference>
<dbReference type="InterPro" id="IPR007627">
    <property type="entry name" value="RNA_pol_sigma70_r2"/>
</dbReference>
<dbReference type="PANTHER" id="PTHR43133">
    <property type="entry name" value="RNA POLYMERASE ECF-TYPE SIGMA FACTO"/>
    <property type="match status" value="1"/>
</dbReference>
<keyword evidence="2" id="KW-0805">Transcription regulation</keyword>
<evidence type="ECO:0000313" key="7">
    <source>
        <dbReference type="EMBL" id="MBB2166739.1"/>
    </source>
</evidence>
<comment type="similarity">
    <text evidence="1">Belongs to the sigma-70 factor family. ECF subfamily.</text>
</comment>
<dbReference type="Pfam" id="PF08281">
    <property type="entry name" value="Sigma70_r4_2"/>
    <property type="match status" value="1"/>
</dbReference>
<evidence type="ECO:0000256" key="4">
    <source>
        <dbReference type="ARBA" id="ARBA00023163"/>
    </source>
</evidence>
<dbReference type="InterPro" id="IPR013324">
    <property type="entry name" value="RNA_pol_sigma_r3/r4-like"/>
</dbReference>
<keyword evidence="4" id="KW-0804">Transcription</keyword>
<dbReference type="Proteomes" id="UP000561077">
    <property type="component" value="Unassembled WGS sequence"/>
</dbReference>
<dbReference type="Gene3D" id="1.10.1740.10">
    <property type="match status" value="1"/>
</dbReference>
<evidence type="ECO:0000256" key="2">
    <source>
        <dbReference type="ARBA" id="ARBA00023015"/>
    </source>
</evidence>
<evidence type="ECO:0000259" key="5">
    <source>
        <dbReference type="Pfam" id="PF04542"/>
    </source>
</evidence>
<dbReference type="GO" id="GO:0006352">
    <property type="term" value="P:DNA-templated transcription initiation"/>
    <property type="evidence" value="ECO:0007669"/>
    <property type="project" value="InterPro"/>
</dbReference>
<gene>
    <name evidence="8" type="ORF">HLH25_19910</name>
    <name evidence="7" type="ORF">HLH26_19930</name>
</gene>
<evidence type="ECO:0000313" key="10">
    <source>
        <dbReference type="Proteomes" id="UP000561077"/>
    </source>
</evidence>
<name>A0A7W4NUM3_9PROT</name>
<dbReference type="InterPro" id="IPR039425">
    <property type="entry name" value="RNA_pol_sigma-70-like"/>
</dbReference>
<dbReference type="EMBL" id="JABEQO010000058">
    <property type="protein sequence ID" value="MBB2166739.1"/>
    <property type="molecule type" value="Genomic_DNA"/>
</dbReference>
<proteinExistence type="inferred from homology"/>
<dbReference type="GO" id="GO:0016987">
    <property type="term" value="F:sigma factor activity"/>
    <property type="evidence" value="ECO:0007669"/>
    <property type="project" value="UniProtKB-KW"/>
</dbReference>
<dbReference type="PANTHER" id="PTHR43133:SF63">
    <property type="entry name" value="RNA POLYMERASE SIGMA FACTOR FECI-RELATED"/>
    <property type="match status" value="1"/>
</dbReference>
<dbReference type="RefSeq" id="WP_182975723.1">
    <property type="nucleotide sequence ID" value="NZ_JABEQN010000057.1"/>
</dbReference>
<dbReference type="GO" id="GO:0003677">
    <property type="term" value="F:DNA binding"/>
    <property type="evidence" value="ECO:0007669"/>
    <property type="project" value="InterPro"/>
</dbReference>
<keyword evidence="9" id="KW-1185">Reference proteome</keyword>
<dbReference type="NCBIfam" id="TIGR02937">
    <property type="entry name" value="sigma70-ECF"/>
    <property type="match status" value="1"/>
</dbReference>
<dbReference type="InterPro" id="IPR013325">
    <property type="entry name" value="RNA_pol_sigma_r2"/>
</dbReference>